<evidence type="ECO:0000313" key="2">
    <source>
        <dbReference type="Proteomes" id="UP001175261"/>
    </source>
</evidence>
<accession>A0AA39G9N8</accession>
<protein>
    <submittedName>
        <fullName evidence="1">Uncharacterized protein</fullName>
    </submittedName>
</protein>
<name>A0AA39G9N8_SARSR</name>
<evidence type="ECO:0000313" key="1">
    <source>
        <dbReference type="EMBL" id="KAK0382949.1"/>
    </source>
</evidence>
<dbReference type="EMBL" id="JAPDFR010000009">
    <property type="protein sequence ID" value="KAK0382949.1"/>
    <property type="molecule type" value="Genomic_DNA"/>
</dbReference>
<gene>
    <name evidence="1" type="ORF">NLU13_8865</name>
</gene>
<comment type="caution">
    <text evidence="1">The sequence shown here is derived from an EMBL/GenBank/DDBJ whole genome shotgun (WGS) entry which is preliminary data.</text>
</comment>
<reference evidence="1" key="1">
    <citation type="submission" date="2022-10" db="EMBL/GenBank/DDBJ databases">
        <title>Determination and structural analysis of whole genome sequence of Sarocladium strictum F4-1.</title>
        <authorList>
            <person name="Hu L."/>
            <person name="Jiang Y."/>
        </authorList>
    </citation>
    <scope>NUCLEOTIDE SEQUENCE</scope>
    <source>
        <strain evidence="1">F4-1</strain>
    </source>
</reference>
<keyword evidence="2" id="KW-1185">Reference proteome</keyword>
<organism evidence="1 2">
    <name type="scientific">Sarocladium strictum</name>
    <name type="common">Black bundle disease fungus</name>
    <name type="synonym">Acremonium strictum</name>
    <dbReference type="NCBI Taxonomy" id="5046"/>
    <lineage>
        <taxon>Eukaryota</taxon>
        <taxon>Fungi</taxon>
        <taxon>Dikarya</taxon>
        <taxon>Ascomycota</taxon>
        <taxon>Pezizomycotina</taxon>
        <taxon>Sordariomycetes</taxon>
        <taxon>Hypocreomycetidae</taxon>
        <taxon>Hypocreales</taxon>
        <taxon>Sarocladiaceae</taxon>
        <taxon>Sarocladium</taxon>
    </lineage>
</organism>
<dbReference type="AlphaFoldDB" id="A0AA39G9N8"/>
<proteinExistence type="predicted"/>
<dbReference type="Proteomes" id="UP001175261">
    <property type="component" value="Unassembled WGS sequence"/>
</dbReference>
<sequence>MRARRAIVYAVPWWEPKNQRPQSTILQLRKSLQRPGAYPRLPLLLQRTHVPWHTAAHSVVRSKTSCGKNQRAIPELAVFKVVFVLFRLLCGFTPSRFARNFTCEPREALCLPGESPEEALARWLFRFTMSPFWSCCNTTLIELLPSRASLRSASPSQLSSATCGVILPGQAVTAIPTIKAPHRLDVEVPVKSGSLHDAQPVSRRKPQQSASCPAMWRPDIQAL</sequence>